<dbReference type="InterPro" id="IPR011118">
    <property type="entry name" value="Tannase/feruloyl_esterase"/>
</dbReference>
<evidence type="ECO:0000256" key="8">
    <source>
        <dbReference type="SAM" id="SignalP"/>
    </source>
</evidence>
<feature type="signal peptide" evidence="8">
    <location>
        <begin position="1"/>
        <end position="42"/>
    </location>
</feature>
<evidence type="ECO:0000256" key="2">
    <source>
        <dbReference type="ARBA" id="ARBA00022487"/>
    </source>
</evidence>
<dbReference type="GO" id="GO:0046872">
    <property type="term" value="F:metal ion binding"/>
    <property type="evidence" value="ECO:0007669"/>
    <property type="project" value="UniProtKB-KW"/>
</dbReference>
<keyword evidence="7" id="KW-1015">Disulfide bond</keyword>
<accession>A0A6L6IUB3</accession>
<evidence type="ECO:0000313" key="10">
    <source>
        <dbReference type="Proteomes" id="UP000478740"/>
    </source>
</evidence>
<dbReference type="GO" id="GO:0052689">
    <property type="term" value="F:carboxylic ester hydrolase activity"/>
    <property type="evidence" value="ECO:0007669"/>
    <property type="project" value="UniProtKB-KW"/>
</dbReference>
<sequence length="575" mass="60024">MLQSSRVGMAQPISKRPDMTNRKTLLLFVLAAPFLGAGPAAALECDVDTAAAFDLPGVTVTAAVPAEDGAAACLVSGTVITQGGDAPDGAARFEIRLPEAWNGRFAMLGNGGLAGRVRASANHADIAYANATGYVTAMTDLGHEAESSVDARFALLPDGTPDDAAIADYYHRATHVVTQTAKAMATAAYGHAPQRSYLTGCSTGGRMAQVAATRYPDDFDGVISGTPFMDISSMLKIQHFQINQLLSPDAQILPEKLPAIQAAVMQACDGIDGTVDGLVQMPAACSFAPETMICPGADDAACISAAQAKALRAYFTALHTDDGQLVFPGYAPVLFDDGFSNFQGGKEPAADVTAAEPWGNDGFAPAPIEWSFSDHIIQYLVKHDPSFNVRDLGISPDGTVPRPVVEEFIARTAAGNGSDLAATQAFLDAGKKMILYHGWGDHALSPFRTTRFVDDLARREGGMQALSAKARLFMVPDMGHCRGGTGPDAFNTLAALEAWVEQGIAPDALAAEKLDDSGAVTRSMPLCPYPARAEYSGTGDVTQAANWSCTANTALLQMGSVGISAGLLTGGEPTQ</sequence>
<keyword evidence="4 8" id="KW-0732">Signal</keyword>
<dbReference type="AlphaFoldDB" id="A0A6L6IUB3"/>
<evidence type="ECO:0000256" key="4">
    <source>
        <dbReference type="ARBA" id="ARBA00022729"/>
    </source>
</evidence>
<dbReference type="Pfam" id="PF07519">
    <property type="entry name" value="Tannase"/>
    <property type="match status" value="1"/>
</dbReference>
<comment type="caution">
    <text evidence="9">The sequence shown here is derived from an EMBL/GenBank/DDBJ whole genome shotgun (WGS) entry which is preliminary data.</text>
</comment>
<organism evidence="9 10">
    <name type="scientific">Paracoccus shanxieyensis</name>
    <dbReference type="NCBI Taxonomy" id="2675752"/>
    <lineage>
        <taxon>Bacteria</taxon>
        <taxon>Pseudomonadati</taxon>
        <taxon>Pseudomonadota</taxon>
        <taxon>Alphaproteobacteria</taxon>
        <taxon>Rhodobacterales</taxon>
        <taxon>Paracoccaceae</taxon>
        <taxon>Paracoccus</taxon>
    </lineage>
</organism>
<evidence type="ECO:0000256" key="5">
    <source>
        <dbReference type="ARBA" id="ARBA00022801"/>
    </source>
</evidence>
<evidence type="ECO:0000256" key="7">
    <source>
        <dbReference type="ARBA" id="ARBA00023157"/>
    </source>
</evidence>
<protein>
    <submittedName>
        <fullName evidence="9">Tannase/feruloyl esterase family alpha/beta hydrolase</fullName>
    </submittedName>
</protein>
<feature type="chain" id="PRO_5027041053" evidence="8">
    <location>
        <begin position="43"/>
        <end position="575"/>
    </location>
</feature>
<evidence type="ECO:0000256" key="3">
    <source>
        <dbReference type="ARBA" id="ARBA00022723"/>
    </source>
</evidence>
<keyword evidence="5 9" id="KW-0378">Hydrolase</keyword>
<keyword evidence="2" id="KW-0719">Serine esterase</keyword>
<gene>
    <name evidence="9" type="ORF">GL284_07575</name>
</gene>
<reference evidence="9 10" key="1">
    <citation type="submission" date="2019-11" db="EMBL/GenBank/DDBJ databases">
        <authorList>
            <person name="Dong K."/>
        </authorList>
    </citation>
    <scope>NUCLEOTIDE SEQUENCE [LARGE SCALE GENOMIC DNA]</scope>
    <source>
        <strain evidence="9 10">DK608</strain>
    </source>
</reference>
<dbReference type="PANTHER" id="PTHR33938">
    <property type="entry name" value="FERULOYL ESTERASE B-RELATED"/>
    <property type="match status" value="1"/>
</dbReference>
<evidence type="ECO:0000313" key="9">
    <source>
        <dbReference type="EMBL" id="MTH64125.1"/>
    </source>
</evidence>
<dbReference type="PANTHER" id="PTHR33938:SF15">
    <property type="entry name" value="FERULOYL ESTERASE B-RELATED"/>
    <property type="match status" value="1"/>
</dbReference>
<keyword evidence="3" id="KW-0479">Metal-binding</keyword>
<evidence type="ECO:0000256" key="6">
    <source>
        <dbReference type="ARBA" id="ARBA00022837"/>
    </source>
</evidence>
<keyword evidence="6" id="KW-0106">Calcium</keyword>
<comment type="similarity">
    <text evidence="1">Belongs to the tannase family.</text>
</comment>
<name>A0A6L6IUB3_9RHOB</name>
<dbReference type="Proteomes" id="UP000478740">
    <property type="component" value="Unassembled WGS sequence"/>
</dbReference>
<dbReference type="Gene3D" id="3.40.50.1820">
    <property type="entry name" value="alpha/beta hydrolase"/>
    <property type="match status" value="1"/>
</dbReference>
<evidence type="ECO:0000256" key="1">
    <source>
        <dbReference type="ARBA" id="ARBA00006249"/>
    </source>
</evidence>
<dbReference type="SUPFAM" id="SSF53474">
    <property type="entry name" value="alpha/beta-Hydrolases"/>
    <property type="match status" value="1"/>
</dbReference>
<dbReference type="EMBL" id="WMII01000006">
    <property type="protein sequence ID" value="MTH64125.1"/>
    <property type="molecule type" value="Genomic_DNA"/>
</dbReference>
<keyword evidence="10" id="KW-1185">Reference proteome</keyword>
<dbReference type="InterPro" id="IPR029058">
    <property type="entry name" value="AB_hydrolase_fold"/>
</dbReference>
<proteinExistence type="inferred from homology"/>